<keyword evidence="5 6" id="KW-0472">Membrane</keyword>
<dbReference type="InterPro" id="IPR036259">
    <property type="entry name" value="MFS_trans_sf"/>
</dbReference>
<dbReference type="STRING" id="198616.SAMN05216193_114119"/>
<evidence type="ECO:0000259" key="7">
    <source>
        <dbReference type="PROSITE" id="PS50850"/>
    </source>
</evidence>
<dbReference type="GO" id="GO:0016020">
    <property type="term" value="C:membrane"/>
    <property type="evidence" value="ECO:0007669"/>
    <property type="project" value="UniProtKB-SubCell"/>
</dbReference>
<evidence type="ECO:0000256" key="2">
    <source>
        <dbReference type="ARBA" id="ARBA00022448"/>
    </source>
</evidence>
<evidence type="ECO:0000313" key="8">
    <source>
        <dbReference type="EMBL" id="SDO69300.1"/>
    </source>
</evidence>
<feature type="transmembrane region" description="Helical" evidence="6">
    <location>
        <begin position="361"/>
        <end position="380"/>
    </location>
</feature>
<dbReference type="Gene3D" id="1.20.1250.20">
    <property type="entry name" value="MFS general substrate transporter like domains"/>
    <property type="match status" value="2"/>
</dbReference>
<dbReference type="PANTHER" id="PTHR23505:SF79">
    <property type="entry name" value="PROTEIN SPINSTER"/>
    <property type="match status" value="1"/>
</dbReference>
<feature type="transmembrane region" description="Helical" evidence="6">
    <location>
        <begin position="328"/>
        <end position="349"/>
    </location>
</feature>
<dbReference type="Proteomes" id="UP000242957">
    <property type="component" value="Unassembled WGS sequence"/>
</dbReference>
<gene>
    <name evidence="8" type="ORF">SAMN05216193_114119</name>
</gene>
<comment type="subcellular location">
    <subcellularLocation>
        <location evidence="1">Membrane</location>
        <topology evidence="1">Multi-pass membrane protein</topology>
    </subcellularLocation>
</comment>
<proteinExistence type="predicted"/>
<feature type="transmembrane region" description="Helical" evidence="6">
    <location>
        <begin position="92"/>
        <end position="111"/>
    </location>
</feature>
<evidence type="ECO:0000256" key="6">
    <source>
        <dbReference type="SAM" id="Phobius"/>
    </source>
</evidence>
<feature type="transmembrane region" description="Helical" evidence="6">
    <location>
        <begin position="232"/>
        <end position="252"/>
    </location>
</feature>
<sequence length="432" mass="45731">MAFHPAAAGDSHQSEPRVSRPYAWVVFALTFGLLISDYMSRQVLNAVFPLLKAEWSLSDSQLGLLSGIVALMVGLLTFPLSLVADRWGRARSLALMAMLWSLATLGCGLAENYQHMFLARFLVGVGEAAYGSVGIALVLSVFPASMRATLTGAFMAGGMFGSVLGMALGGVLAEQLGWRWSFVGMALFGLLLAAVYPLVVKDRRVCAPQATPEQAQSGKRPLHTLFSSRSVICAYIGSGLQLFVGAAVMVWFPSYLNRYYGMATDQAGGVSAIIVLLGGAGMILCGMLSDRMCRNAPDRKIALAIAYCAISCTLLSIAFHMQPGMPQLVVLGLGMLVTTGTSGPAGAMVANLTHPLVHGTAFATLTLANNLLGLAPGPWLTGVLADRFGLDHAFQLIPLISIAAALVFCVARRTYQRDIQKIGPLAMKTAVV</sequence>
<dbReference type="AlphaFoldDB" id="A0A1H0LN32"/>
<reference evidence="9" key="1">
    <citation type="submission" date="2016-10" db="EMBL/GenBank/DDBJ databases">
        <authorList>
            <person name="Varghese N."/>
            <person name="Submissions S."/>
        </authorList>
    </citation>
    <scope>NUCLEOTIDE SEQUENCE [LARGE SCALE GENOMIC DNA]</scope>
    <source>
        <strain evidence="9">JCM 21621</strain>
    </source>
</reference>
<evidence type="ECO:0000256" key="3">
    <source>
        <dbReference type="ARBA" id="ARBA00022692"/>
    </source>
</evidence>
<feature type="transmembrane region" description="Helical" evidence="6">
    <location>
        <begin position="392"/>
        <end position="411"/>
    </location>
</feature>
<feature type="transmembrane region" description="Helical" evidence="6">
    <location>
        <begin position="117"/>
        <end position="142"/>
    </location>
</feature>
<keyword evidence="9" id="KW-1185">Reference proteome</keyword>
<dbReference type="SUPFAM" id="SSF103473">
    <property type="entry name" value="MFS general substrate transporter"/>
    <property type="match status" value="1"/>
</dbReference>
<feature type="transmembrane region" description="Helical" evidence="6">
    <location>
        <begin position="272"/>
        <end position="289"/>
    </location>
</feature>
<dbReference type="Pfam" id="PF07690">
    <property type="entry name" value="MFS_1"/>
    <property type="match status" value="1"/>
</dbReference>
<evidence type="ECO:0000313" key="9">
    <source>
        <dbReference type="Proteomes" id="UP000242957"/>
    </source>
</evidence>
<dbReference type="EMBL" id="FNIJ01000014">
    <property type="protein sequence ID" value="SDO69300.1"/>
    <property type="molecule type" value="Genomic_DNA"/>
</dbReference>
<feature type="domain" description="Major facilitator superfamily (MFS) profile" evidence="7">
    <location>
        <begin position="25"/>
        <end position="416"/>
    </location>
</feature>
<protein>
    <submittedName>
        <fullName evidence="8">Predicted arabinose efflux permease, MFS family</fullName>
    </submittedName>
</protein>
<feature type="transmembrane region" description="Helical" evidence="6">
    <location>
        <begin position="301"/>
        <end position="322"/>
    </location>
</feature>
<evidence type="ECO:0000256" key="5">
    <source>
        <dbReference type="ARBA" id="ARBA00023136"/>
    </source>
</evidence>
<dbReference type="OrthoDB" id="7002695at2"/>
<keyword evidence="4 6" id="KW-1133">Transmembrane helix</keyword>
<feature type="transmembrane region" description="Helical" evidence="6">
    <location>
        <begin position="21"/>
        <end position="40"/>
    </location>
</feature>
<keyword evidence="3 6" id="KW-0812">Transmembrane</keyword>
<dbReference type="InterPro" id="IPR020846">
    <property type="entry name" value="MFS_dom"/>
</dbReference>
<accession>A0A1H0LN32</accession>
<evidence type="ECO:0000256" key="1">
    <source>
        <dbReference type="ARBA" id="ARBA00004141"/>
    </source>
</evidence>
<evidence type="ECO:0000256" key="4">
    <source>
        <dbReference type="ARBA" id="ARBA00022989"/>
    </source>
</evidence>
<dbReference type="InterPro" id="IPR011701">
    <property type="entry name" value="MFS"/>
</dbReference>
<dbReference type="PANTHER" id="PTHR23505">
    <property type="entry name" value="SPINSTER"/>
    <property type="match status" value="1"/>
</dbReference>
<dbReference type="InterPro" id="IPR044770">
    <property type="entry name" value="MFS_spinster-like"/>
</dbReference>
<feature type="transmembrane region" description="Helical" evidence="6">
    <location>
        <begin position="178"/>
        <end position="199"/>
    </location>
</feature>
<feature type="transmembrane region" description="Helical" evidence="6">
    <location>
        <begin position="60"/>
        <end position="80"/>
    </location>
</feature>
<dbReference type="GO" id="GO:0022857">
    <property type="term" value="F:transmembrane transporter activity"/>
    <property type="evidence" value="ECO:0007669"/>
    <property type="project" value="InterPro"/>
</dbReference>
<organism evidence="8 9">
    <name type="scientific">Pseudomonas jinjuensis</name>
    <dbReference type="NCBI Taxonomy" id="198616"/>
    <lineage>
        <taxon>Bacteria</taxon>
        <taxon>Pseudomonadati</taxon>
        <taxon>Pseudomonadota</taxon>
        <taxon>Gammaproteobacteria</taxon>
        <taxon>Pseudomonadales</taxon>
        <taxon>Pseudomonadaceae</taxon>
        <taxon>Pseudomonas</taxon>
    </lineage>
</organism>
<name>A0A1H0LN32_9PSED</name>
<keyword evidence="2" id="KW-0813">Transport</keyword>
<feature type="transmembrane region" description="Helical" evidence="6">
    <location>
        <begin position="154"/>
        <end position="172"/>
    </location>
</feature>
<dbReference type="PROSITE" id="PS50850">
    <property type="entry name" value="MFS"/>
    <property type="match status" value="1"/>
</dbReference>
<dbReference type="RefSeq" id="WP_084312327.1">
    <property type="nucleotide sequence ID" value="NZ_FNIJ01000014.1"/>
</dbReference>